<protein>
    <submittedName>
        <fullName evidence="2">Lipoprotein</fullName>
    </submittedName>
</protein>
<dbReference type="Proteomes" id="UP000029590">
    <property type="component" value="Unassembled WGS sequence"/>
</dbReference>
<dbReference type="RefSeq" id="WP_042286059.1">
    <property type="nucleotide sequence ID" value="NZ_CADEVY010000003.1"/>
</dbReference>
<accession>A0AAW3FA27</accession>
<organism evidence="2 3">
    <name type="scientific">Burkholderia gladioli</name>
    <name type="common">Pseudomonas marginata</name>
    <name type="synonym">Phytomonas marginata</name>
    <dbReference type="NCBI Taxonomy" id="28095"/>
    <lineage>
        <taxon>Bacteria</taxon>
        <taxon>Pseudomonadati</taxon>
        <taxon>Pseudomonadota</taxon>
        <taxon>Betaproteobacteria</taxon>
        <taxon>Burkholderiales</taxon>
        <taxon>Burkholderiaceae</taxon>
        <taxon>Burkholderia</taxon>
    </lineage>
</organism>
<dbReference type="KEGG" id="bgo:BM43_461"/>
<feature type="chain" id="PRO_5043845341" evidence="1">
    <location>
        <begin position="23"/>
        <end position="91"/>
    </location>
</feature>
<feature type="signal peptide" evidence="1">
    <location>
        <begin position="1"/>
        <end position="22"/>
    </location>
</feature>
<evidence type="ECO:0000256" key="1">
    <source>
        <dbReference type="SAM" id="SignalP"/>
    </source>
</evidence>
<reference evidence="2 3" key="1">
    <citation type="submission" date="2014-04" db="EMBL/GenBank/DDBJ databases">
        <authorList>
            <person name="Bishop-Lilly K.A."/>
            <person name="Broomall S.M."/>
            <person name="Chain P.S."/>
            <person name="Chertkov O."/>
            <person name="Coyne S.R."/>
            <person name="Daligault H.E."/>
            <person name="Davenport K.W."/>
            <person name="Erkkila T."/>
            <person name="Frey K.G."/>
            <person name="Gibbons H.S."/>
            <person name="Gu W."/>
            <person name="Jaissle J."/>
            <person name="Johnson S.L."/>
            <person name="Koroleva G.I."/>
            <person name="Ladner J.T."/>
            <person name="Lo C.-C."/>
            <person name="Minogue T.D."/>
            <person name="Munk C."/>
            <person name="Palacios G.F."/>
            <person name="Redden C.L."/>
            <person name="Rosenzweig C.N."/>
            <person name="Scholz M.B."/>
            <person name="Teshima H."/>
            <person name="Xu Y."/>
        </authorList>
    </citation>
    <scope>NUCLEOTIDE SEQUENCE [LARGE SCALE GENOMIC DNA]</scope>
    <source>
        <strain evidence="3">gladioli</strain>
    </source>
</reference>
<name>A0AAW3FA27_BURGA</name>
<dbReference type="AlphaFoldDB" id="A0AAW3FA27"/>
<keyword evidence="1" id="KW-0732">Signal</keyword>
<comment type="caution">
    <text evidence="2">The sequence shown here is derived from an EMBL/GenBank/DDBJ whole genome shotgun (WGS) entry which is preliminary data.</text>
</comment>
<keyword evidence="2" id="KW-0449">Lipoprotein</keyword>
<sequence length="91" mass="9584">MNSITGVVSVAVLALVSGCAWAPKKEAPAAAPKPEVRVIDTSCQWVKVLRPGCSDVIGDDFARQILEHNKAGVEHGCWKAPTKSACPVTTN</sequence>
<evidence type="ECO:0000313" key="2">
    <source>
        <dbReference type="EMBL" id="KGC17151.1"/>
    </source>
</evidence>
<evidence type="ECO:0000313" key="3">
    <source>
        <dbReference type="Proteomes" id="UP000029590"/>
    </source>
</evidence>
<proteinExistence type="predicted"/>
<dbReference type="EMBL" id="JPGG01000015">
    <property type="protein sequence ID" value="KGC17151.1"/>
    <property type="molecule type" value="Genomic_DNA"/>
</dbReference>
<gene>
    <name evidence="2" type="ORF">DM48_5183</name>
</gene>